<accession>A0A265UVA4</accession>
<protein>
    <submittedName>
        <fullName evidence="3">CDP-tyvelose epimerase</fullName>
    </submittedName>
</protein>
<gene>
    <name evidence="3" type="ORF">CA834_07250</name>
</gene>
<evidence type="ECO:0000259" key="2">
    <source>
        <dbReference type="Pfam" id="PF01370"/>
    </source>
</evidence>
<dbReference type="PANTHER" id="PTHR43000">
    <property type="entry name" value="DTDP-D-GLUCOSE 4,6-DEHYDRATASE-RELATED"/>
    <property type="match status" value="1"/>
</dbReference>
<name>A0A265UVA4_9FLAO</name>
<dbReference type="AlphaFoldDB" id="A0A265UVA4"/>
<dbReference type="InterPro" id="IPR036291">
    <property type="entry name" value="NAD(P)-bd_dom_sf"/>
</dbReference>
<evidence type="ECO:0000313" key="4">
    <source>
        <dbReference type="Proteomes" id="UP000216840"/>
    </source>
</evidence>
<sequence length="356" mass="39214">MKIFITGICGFVGSRIAKHLKGENPDFEIFGLDNCSRAGSWTNLEPLKDLGITVYRGDIRVASDLETIPKADVLIDAAANPSVLAGVDGKTSSRQLIEHNLQGTINLLEYCKQHQAAFVLLSTSRVYSIPDLANLDMVESNKAFSPSTKQDFPVGISTKGVNESYSTLPPVSLYGSTKVASEHLALEYGETFGFPVWINRCGVLAGAGQFGHPAQGIFSFWIHSFQEHRPLKYIGFGGSGYQVRDCLHPNDLADLILLQLQEPKDSKKPRIINLSGGVENAMSLAQLTEWCRKHVGDNTVEQTKTERPFDIPWMVLDASKAKATWGWSPKIKIDDILNEIASFAKTQKNWCELSAL</sequence>
<dbReference type="Pfam" id="PF01370">
    <property type="entry name" value="Epimerase"/>
    <property type="match status" value="1"/>
</dbReference>
<comment type="similarity">
    <text evidence="1">Belongs to the NAD(P)-dependent epimerase/dehydratase family.</text>
</comment>
<dbReference type="Gene3D" id="3.40.50.720">
    <property type="entry name" value="NAD(P)-binding Rossmann-like Domain"/>
    <property type="match status" value="1"/>
</dbReference>
<dbReference type="RefSeq" id="WP_094968018.1">
    <property type="nucleotide sequence ID" value="NZ_NGJN01000003.1"/>
</dbReference>
<comment type="caution">
    <text evidence="3">The sequence shown here is derived from an EMBL/GenBank/DDBJ whole genome shotgun (WGS) entry which is preliminary data.</text>
</comment>
<dbReference type="EMBL" id="NGJN01000003">
    <property type="protein sequence ID" value="OZV69245.1"/>
    <property type="molecule type" value="Genomic_DNA"/>
</dbReference>
<dbReference type="InterPro" id="IPR001509">
    <property type="entry name" value="Epimerase_deHydtase"/>
</dbReference>
<proteinExistence type="inferred from homology"/>
<reference evidence="3 4" key="1">
    <citation type="submission" date="2017-05" db="EMBL/GenBank/DDBJ databases">
        <title>The draft genome sequence of Idiomarina salinarum WNB302.</title>
        <authorList>
            <person name="Sun Y."/>
            <person name="Chen B."/>
            <person name="Du Z."/>
        </authorList>
    </citation>
    <scope>NUCLEOTIDE SEQUENCE [LARGE SCALE GENOMIC DNA]</scope>
    <source>
        <strain evidence="3 4">WNB302</strain>
    </source>
</reference>
<evidence type="ECO:0000256" key="1">
    <source>
        <dbReference type="ARBA" id="ARBA00007637"/>
    </source>
</evidence>
<organism evidence="3 4">
    <name type="scientific">Winogradskyella aurantia</name>
    <dbReference type="NCBI Taxonomy" id="1915063"/>
    <lineage>
        <taxon>Bacteria</taxon>
        <taxon>Pseudomonadati</taxon>
        <taxon>Bacteroidota</taxon>
        <taxon>Flavobacteriia</taxon>
        <taxon>Flavobacteriales</taxon>
        <taxon>Flavobacteriaceae</taxon>
        <taxon>Winogradskyella</taxon>
    </lineage>
</organism>
<feature type="domain" description="NAD-dependent epimerase/dehydratase" evidence="2">
    <location>
        <begin position="3"/>
        <end position="274"/>
    </location>
</feature>
<evidence type="ECO:0000313" key="3">
    <source>
        <dbReference type="EMBL" id="OZV69245.1"/>
    </source>
</evidence>
<dbReference type="Proteomes" id="UP000216840">
    <property type="component" value="Unassembled WGS sequence"/>
</dbReference>
<dbReference type="SUPFAM" id="SSF51735">
    <property type="entry name" value="NAD(P)-binding Rossmann-fold domains"/>
    <property type="match status" value="1"/>
</dbReference>
<dbReference type="OrthoDB" id="9810015at2"/>
<keyword evidence="4" id="KW-1185">Reference proteome</keyword>